<dbReference type="InterPro" id="IPR029033">
    <property type="entry name" value="His_PPase_superfam"/>
</dbReference>
<reference evidence="2" key="1">
    <citation type="journal article" date="2011" name="Stand. Genomic Sci.">
        <title>Genome sequence of the filamentous, gliding Thiothrix nivea neotype strain (JP2(T)).</title>
        <authorList>
            <person name="Lapidus A."/>
            <person name="Nolan M."/>
            <person name="Lucas S."/>
            <person name="Glavina Del Rio T."/>
            <person name="Tice H."/>
            <person name="Cheng J.F."/>
            <person name="Tapia R."/>
            <person name="Han C."/>
            <person name="Goodwin L."/>
            <person name="Pitluck S."/>
            <person name="Liolios K."/>
            <person name="Pagani I."/>
            <person name="Ivanova N."/>
            <person name="Huntemann M."/>
            <person name="Mavromatis K."/>
            <person name="Mikhailova N."/>
            <person name="Pati A."/>
            <person name="Chen A."/>
            <person name="Palaniappan K."/>
            <person name="Land M."/>
            <person name="Brambilla E.M."/>
            <person name="Rohde M."/>
            <person name="Abt B."/>
            <person name="Verbarg S."/>
            <person name="Goker M."/>
            <person name="Bristow J."/>
            <person name="Eisen J.A."/>
            <person name="Markowitz V."/>
            <person name="Hugenholtz P."/>
            <person name="Kyrpides N.C."/>
            <person name="Klenk H.P."/>
            <person name="Woyke T."/>
        </authorList>
    </citation>
    <scope>NUCLEOTIDE SEQUENCE [LARGE SCALE GENOMIC DNA]</scope>
    <source>
        <strain evidence="2">ATCC 35100 / DSM 5205 / JP2</strain>
    </source>
</reference>
<evidence type="ECO:0000313" key="2">
    <source>
        <dbReference type="Proteomes" id="UP000005317"/>
    </source>
</evidence>
<proteinExistence type="predicted"/>
<sequence length="160" mass="17640" precursor="true">MTILTFLRHATAQDRQLPIPDASRQLIGKGKHQAQRVAGFCSKHGLVPGYLLCSPLVRALETAQLLQHNLQGCPQPQTVGWLTGAEPESMVTELEKLAISGQDDIWLVGHEPDFSEVISLLLGSRKPIVKAKKASLIRLEVDFQEGKGQLLWSIPNTLMK</sequence>
<dbReference type="CDD" id="cd07040">
    <property type="entry name" value="HP"/>
    <property type="match status" value="1"/>
</dbReference>
<gene>
    <name evidence="1" type="ORF">Thini_1093</name>
</gene>
<name>A0A656HCI9_THINJ</name>
<organism evidence="1 2">
    <name type="scientific">Thiothrix nivea (strain ATCC 35100 / DSM 5205 / JP2)</name>
    <dbReference type="NCBI Taxonomy" id="870187"/>
    <lineage>
        <taxon>Bacteria</taxon>
        <taxon>Pseudomonadati</taxon>
        <taxon>Pseudomonadota</taxon>
        <taxon>Gammaproteobacteria</taxon>
        <taxon>Thiotrichales</taxon>
        <taxon>Thiotrichaceae</taxon>
        <taxon>Thiothrix</taxon>
    </lineage>
</organism>
<dbReference type="EMBL" id="JH651384">
    <property type="protein sequence ID" value="EIJ33714.1"/>
    <property type="molecule type" value="Genomic_DNA"/>
</dbReference>
<protein>
    <submittedName>
        <fullName evidence="1">Putative phosphohistidine phosphatase, SixA</fullName>
    </submittedName>
</protein>
<dbReference type="AlphaFoldDB" id="A0A656HCI9"/>
<dbReference type="Gene3D" id="3.40.50.1240">
    <property type="entry name" value="Phosphoglycerate mutase-like"/>
    <property type="match status" value="1"/>
</dbReference>
<dbReference type="Pfam" id="PF00300">
    <property type="entry name" value="His_Phos_1"/>
    <property type="match status" value="1"/>
</dbReference>
<keyword evidence="2" id="KW-1185">Reference proteome</keyword>
<dbReference type="Proteomes" id="UP000005317">
    <property type="component" value="Unassembled WGS sequence"/>
</dbReference>
<dbReference type="SUPFAM" id="SSF53254">
    <property type="entry name" value="Phosphoglycerate mutase-like"/>
    <property type="match status" value="1"/>
</dbReference>
<dbReference type="InterPro" id="IPR013078">
    <property type="entry name" value="His_Pase_superF_clade-1"/>
</dbReference>
<accession>A0A656HCI9</accession>
<dbReference type="OrthoDB" id="9810154at2"/>
<dbReference type="RefSeq" id="WP_002707663.1">
    <property type="nucleotide sequence ID" value="NZ_JH651384.1"/>
</dbReference>
<evidence type="ECO:0000313" key="1">
    <source>
        <dbReference type="EMBL" id="EIJ33714.1"/>
    </source>
</evidence>